<name>A0A561UN95_9ACTN</name>
<feature type="transmembrane region" description="Helical" evidence="1">
    <location>
        <begin position="228"/>
        <end position="251"/>
    </location>
</feature>
<evidence type="ECO:0000313" key="3">
    <source>
        <dbReference type="EMBL" id="TWG00830.1"/>
    </source>
</evidence>
<feature type="transmembrane region" description="Helical" evidence="1">
    <location>
        <begin position="112"/>
        <end position="137"/>
    </location>
</feature>
<dbReference type="OrthoDB" id="3685619at2"/>
<feature type="transmembrane region" description="Helical" evidence="1">
    <location>
        <begin position="157"/>
        <end position="176"/>
    </location>
</feature>
<evidence type="ECO:0000256" key="1">
    <source>
        <dbReference type="SAM" id="Phobius"/>
    </source>
</evidence>
<evidence type="ECO:0000259" key="2">
    <source>
        <dbReference type="Pfam" id="PF20182"/>
    </source>
</evidence>
<keyword evidence="4" id="KW-1185">Reference proteome</keyword>
<comment type="caution">
    <text evidence="3">The sequence shown here is derived from an EMBL/GenBank/DDBJ whole genome shotgun (WGS) entry which is preliminary data.</text>
</comment>
<proteinExistence type="predicted"/>
<feature type="domain" description="DUF6545" evidence="2">
    <location>
        <begin position="262"/>
        <end position="394"/>
    </location>
</feature>
<dbReference type="InterPro" id="IPR046675">
    <property type="entry name" value="DUF6545"/>
</dbReference>
<dbReference type="InterPro" id="IPR050039">
    <property type="entry name" value="MAB_1171c-like"/>
</dbReference>
<dbReference type="Proteomes" id="UP000317940">
    <property type="component" value="Unassembled WGS sequence"/>
</dbReference>
<dbReference type="EMBL" id="VIWT01000001">
    <property type="protein sequence ID" value="TWG00830.1"/>
    <property type="molecule type" value="Genomic_DNA"/>
</dbReference>
<feature type="transmembrane region" description="Helical" evidence="1">
    <location>
        <begin position="272"/>
        <end position="290"/>
    </location>
</feature>
<protein>
    <recommendedName>
        <fullName evidence="2">DUF6545 domain-containing protein</fullName>
    </recommendedName>
</protein>
<keyword evidence="1" id="KW-0812">Transmembrane</keyword>
<keyword evidence="1" id="KW-0472">Membrane</keyword>
<feature type="transmembrane region" description="Helical" evidence="1">
    <location>
        <begin position="40"/>
        <end position="63"/>
    </location>
</feature>
<feature type="transmembrane region" description="Helical" evidence="1">
    <location>
        <begin position="188"/>
        <end position="208"/>
    </location>
</feature>
<accession>A0A561UN95</accession>
<dbReference type="RefSeq" id="WP_145906871.1">
    <property type="nucleotide sequence ID" value="NZ_BAAAMZ010000003.1"/>
</dbReference>
<gene>
    <name evidence="3" type="ORF">FHX73_114710</name>
</gene>
<reference evidence="3 4" key="1">
    <citation type="submission" date="2019-06" db="EMBL/GenBank/DDBJ databases">
        <title>Sequencing the genomes of 1000 actinobacteria strains.</title>
        <authorList>
            <person name="Klenk H.-P."/>
        </authorList>
    </citation>
    <scope>NUCLEOTIDE SEQUENCE [LARGE SCALE GENOMIC DNA]</scope>
    <source>
        <strain evidence="3 4">DSM 44826</strain>
    </source>
</reference>
<dbReference type="Pfam" id="PF20182">
    <property type="entry name" value="DUF6545"/>
    <property type="match status" value="1"/>
</dbReference>
<keyword evidence="1" id="KW-1133">Transmembrane helix</keyword>
<dbReference type="AlphaFoldDB" id="A0A561UN95"/>
<dbReference type="NCBIfam" id="NF042915">
    <property type="entry name" value="MAB_1171c_fam"/>
    <property type="match status" value="1"/>
</dbReference>
<organism evidence="3 4">
    <name type="scientific">Kitasatospora viridis</name>
    <dbReference type="NCBI Taxonomy" id="281105"/>
    <lineage>
        <taxon>Bacteria</taxon>
        <taxon>Bacillati</taxon>
        <taxon>Actinomycetota</taxon>
        <taxon>Actinomycetes</taxon>
        <taxon>Kitasatosporales</taxon>
        <taxon>Streptomycetaceae</taxon>
        <taxon>Kitasatospora</taxon>
    </lineage>
</organism>
<sequence>MVELGPADLEAYLSATLFLLFAAQRMHAARAHPDDQAQRYAIGFALCMGAALVALAPATVAAISRAGAGPPDSVKVFGDDLKTLAVSLLVLLALGLRARSEPEARPRLRRWIRRWLAAALAVPALMALCMRGAGLAMRGDALVVHGTGRWLLACYDVLFMGYPVCCLVVLGAVLTRQARLVEAGLLRTGLRLMTAAVGVGVVWSLWTLDDVADVLIRGSQGVGEDTPSNVLGVLCASFAVGGATVTVWGATRWGARITAPLRWLRARRRYRALGPLWSALHTAVPGIALAPRPNRRPPLRAAEFALYRRIIEIRDGQLALRPHLPAELPEWITAAAGEGDPHGAVLEAAALAAALESRRCGRRAAECQEWAPQELAGTVDAEATWLLQVAAAFTGSRLVADVRRAAAGPG</sequence>
<evidence type="ECO:0000313" key="4">
    <source>
        <dbReference type="Proteomes" id="UP000317940"/>
    </source>
</evidence>
<feature type="transmembrane region" description="Helical" evidence="1">
    <location>
        <begin position="83"/>
        <end position="100"/>
    </location>
</feature>